<evidence type="ECO:0000256" key="1">
    <source>
        <dbReference type="ARBA" id="ARBA00004123"/>
    </source>
</evidence>
<evidence type="ECO:0000256" key="6">
    <source>
        <dbReference type="ARBA" id="ARBA00023242"/>
    </source>
</evidence>
<dbReference type="OrthoDB" id="761538at2759"/>
<dbReference type="GO" id="GO:0006271">
    <property type="term" value="P:DNA strand elongation involved in DNA replication"/>
    <property type="evidence" value="ECO:0007669"/>
    <property type="project" value="UniProtKB-ARBA"/>
</dbReference>
<dbReference type="EMBL" id="GG738845">
    <property type="protein sequence ID" value="EFC50598.1"/>
    <property type="molecule type" value="Genomic_DNA"/>
</dbReference>
<organism evidence="8">
    <name type="scientific">Naegleria gruberi</name>
    <name type="common">Amoeba</name>
    <dbReference type="NCBI Taxonomy" id="5762"/>
    <lineage>
        <taxon>Eukaryota</taxon>
        <taxon>Discoba</taxon>
        <taxon>Heterolobosea</taxon>
        <taxon>Tetramitia</taxon>
        <taxon>Eutetramitia</taxon>
        <taxon>Vahlkampfiidae</taxon>
        <taxon>Naegleria</taxon>
    </lineage>
</organism>
<dbReference type="Pfam" id="PF21960">
    <property type="entry name" value="RCF1-5-like_lid"/>
    <property type="match status" value="1"/>
</dbReference>
<dbReference type="FunFam" id="1.10.8.60:FF:000030">
    <property type="entry name" value="replication factor C subunit 3"/>
    <property type="match status" value="1"/>
</dbReference>
<dbReference type="GO" id="GO:0006281">
    <property type="term" value="P:DNA repair"/>
    <property type="evidence" value="ECO:0007669"/>
    <property type="project" value="UniProtKB-ARBA"/>
</dbReference>
<dbReference type="GO" id="GO:0005663">
    <property type="term" value="C:DNA replication factor C complex"/>
    <property type="evidence" value="ECO:0007669"/>
    <property type="project" value="TreeGrafter"/>
</dbReference>
<evidence type="ECO:0000256" key="2">
    <source>
        <dbReference type="ARBA" id="ARBA00005378"/>
    </source>
</evidence>
<dbReference type="FunFam" id="1.20.272.10:FF:000002">
    <property type="entry name" value="Replication factor C subunit 3"/>
    <property type="match status" value="1"/>
</dbReference>
<dbReference type="InterPro" id="IPR050238">
    <property type="entry name" value="DNA_Rep/Repair_Clamp_Loader"/>
</dbReference>
<dbReference type="CDD" id="cd00009">
    <property type="entry name" value="AAA"/>
    <property type="match status" value="1"/>
</dbReference>
<accession>D2UXA6</accession>
<gene>
    <name evidence="7" type="ORF">NAEGRDRAFT_29162</name>
</gene>
<dbReference type="PANTHER" id="PTHR11669">
    <property type="entry name" value="REPLICATION FACTOR C / DNA POLYMERASE III GAMMA-TAU SUBUNIT"/>
    <property type="match status" value="1"/>
</dbReference>
<evidence type="ECO:0000256" key="4">
    <source>
        <dbReference type="ARBA" id="ARBA00022741"/>
    </source>
</evidence>
<dbReference type="OMA" id="LKADIMH"/>
<dbReference type="GO" id="GO:0003677">
    <property type="term" value="F:DNA binding"/>
    <property type="evidence" value="ECO:0007669"/>
    <property type="project" value="InterPro"/>
</dbReference>
<dbReference type="Pfam" id="PF22534">
    <property type="entry name" value="RFC_C"/>
    <property type="match status" value="1"/>
</dbReference>
<dbReference type="CDD" id="cd18140">
    <property type="entry name" value="HLD_clamp_RFC"/>
    <property type="match status" value="1"/>
</dbReference>
<dbReference type="Pfam" id="PF13177">
    <property type="entry name" value="DNA_pol3_delta2"/>
    <property type="match status" value="1"/>
</dbReference>
<dbReference type="PANTHER" id="PTHR11669:SF1">
    <property type="entry name" value="REPLICATION FACTOR C SUBUNIT 3"/>
    <property type="match status" value="1"/>
</dbReference>
<dbReference type="SUPFAM" id="SSF52540">
    <property type="entry name" value="P-loop containing nucleoside triphosphate hydrolases"/>
    <property type="match status" value="1"/>
</dbReference>
<dbReference type="GO" id="GO:0005524">
    <property type="term" value="F:ATP binding"/>
    <property type="evidence" value="ECO:0007669"/>
    <property type="project" value="UniProtKB-KW"/>
</dbReference>
<dbReference type="InterPro" id="IPR008921">
    <property type="entry name" value="DNA_pol3_clamp-load_cplx_C"/>
</dbReference>
<dbReference type="AlphaFoldDB" id="D2UXA6"/>
<dbReference type="InterPro" id="IPR027417">
    <property type="entry name" value="P-loop_NTPase"/>
</dbReference>
<evidence type="ECO:0000313" key="7">
    <source>
        <dbReference type="EMBL" id="EFC50598.1"/>
    </source>
</evidence>
<dbReference type="eggNOG" id="KOG2035">
    <property type="taxonomic scope" value="Eukaryota"/>
</dbReference>
<evidence type="ECO:0000256" key="3">
    <source>
        <dbReference type="ARBA" id="ARBA00022705"/>
    </source>
</evidence>
<dbReference type="Proteomes" id="UP000006671">
    <property type="component" value="Unassembled WGS sequence"/>
</dbReference>
<keyword evidence="4" id="KW-0547">Nucleotide-binding</keyword>
<dbReference type="GeneID" id="8863714"/>
<dbReference type="GO" id="GO:0005634">
    <property type="term" value="C:nucleus"/>
    <property type="evidence" value="ECO:0007669"/>
    <property type="project" value="UniProtKB-SubCell"/>
</dbReference>
<protein>
    <submittedName>
        <fullName evidence="7">Predicted protein</fullName>
    </submittedName>
</protein>
<dbReference type="Gene3D" id="1.10.8.60">
    <property type="match status" value="1"/>
</dbReference>
<dbReference type="InParanoid" id="D2UXA6"/>
<evidence type="ECO:0000313" key="8">
    <source>
        <dbReference type="Proteomes" id="UP000006671"/>
    </source>
</evidence>
<dbReference type="STRING" id="5762.D2UXA6"/>
<dbReference type="FunCoup" id="D2UXA6">
    <property type="interactions" value="458"/>
</dbReference>
<dbReference type="InterPro" id="IPR047854">
    <property type="entry name" value="RFC_lid"/>
</dbReference>
<keyword evidence="6" id="KW-0539">Nucleus</keyword>
<keyword evidence="3" id="KW-0235">DNA replication</keyword>
<sequence>MVLWLDKHRPMSLEKMQIHKEVSEQLMNITKSGDFPHLLIHGPSGAGKKTRIQALLREIYNNKIDKVKLENKDVSVGSDGSKTITVTALSSGYHLEITPSDSGYYDKYVVANMIKEVAETDSVDFLSTGSSASSHLKVIVLHEVDSLTREAQQALRRIMEKYSKSCRLILCANSTSKIIPPIRSRCMAVRIPAPSDEEISTVLQFVAKKENIKLVPEITQQICEKCDGNMRRALLMLESAKVEQYPFTKDQQVKLPGWEKFVEEIAKSIIADQTPQTLLKIRDDFFLLLTNCIAPDIIFKTLLLKLLDLLDGEQAHQVIELAAKFEHRMKCGSKPIFHLEAFVASVMSLCQSMFSF</sequence>
<dbReference type="Gene3D" id="3.40.50.300">
    <property type="entry name" value="P-loop containing nucleotide triphosphate hydrolases"/>
    <property type="match status" value="1"/>
</dbReference>
<comment type="similarity">
    <text evidence="2">Belongs to the activator 1 small subunits family.</text>
</comment>
<keyword evidence="8" id="KW-1185">Reference proteome</keyword>
<dbReference type="KEGG" id="ngr:NAEGRDRAFT_29162"/>
<dbReference type="RefSeq" id="XP_002683342.1">
    <property type="nucleotide sequence ID" value="XM_002683296.1"/>
</dbReference>
<name>D2UXA6_NAEGR</name>
<dbReference type="Gene3D" id="1.20.272.10">
    <property type="match status" value="1"/>
</dbReference>
<proteinExistence type="inferred from homology"/>
<dbReference type="GO" id="GO:0003689">
    <property type="term" value="F:DNA clamp loader activity"/>
    <property type="evidence" value="ECO:0007669"/>
    <property type="project" value="TreeGrafter"/>
</dbReference>
<dbReference type="VEuPathDB" id="AmoebaDB:NAEGRDRAFT_29162"/>
<dbReference type="SUPFAM" id="SSF48019">
    <property type="entry name" value="post-AAA+ oligomerization domain-like"/>
    <property type="match status" value="1"/>
</dbReference>
<dbReference type="FunFam" id="3.40.50.300:FF:000136">
    <property type="entry name" value="Replication factor C subunit 5"/>
    <property type="match status" value="1"/>
</dbReference>
<comment type="subcellular location">
    <subcellularLocation>
        <location evidence="1">Nucleus</location>
    </subcellularLocation>
</comment>
<keyword evidence="5" id="KW-0067">ATP-binding</keyword>
<reference evidence="7 8" key="1">
    <citation type="journal article" date="2010" name="Cell">
        <title>The genome of Naegleria gruberi illuminates early eukaryotic versatility.</title>
        <authorList>
            <person name="Fritz-Laylin L.K."/>
            <person name="Prochnik S.E."/>
            <person name="Ginger M.L."/>
            <person name="Dacks J.B."/>
            <person name="Carpenter M.L."/>
            <person name="Field M.C."/>
            <person name="Kuo A."/>
            <person name="Paredez A."/>
            <person name="Chapman J."/>
            <person name="Pham J."/>
            <person name="Shu S."/>
            <person name="Neupane R."/>
            <person name="Cipriano M."/>
            <person name="Mancuso J."/>
            <person name="Tu H."/>
            <person name="Salamov A."/>
            <person name="Lindquist E."/>
            <person name="Shapiro H."/>
            <person name="Lucas S."/>
            <person name="Grigoriev I.V."/>
            <person name="Cande W.Z."/>
            <person name="Fulton C."/>
            <person name="Rokhsar D.S."/>
            <person name="Dawson S.C."/>
        </authorList>
    </citation>
    <scope>NUCLEOTIDE SEQUENCE [LARGE SCALE GENOMIC DNA]</scope>
    <source>
        <strain evidence="7 8">NEG-M</strain>
    </source>
</reference>
<evidence type="ECO:0000256" key="5">
    <source>
        <dbReference type="ARBA" id="ARBA00022840"/>
    </source>
</evidence>